<dbReference type="EMBL" id="JANTQA010000047">
    <property type="protein sequence ID" value="KAJ3432867.1"/>
    <property type="molecule type" value="Genomic_DNA"/>
</dbReference>
<feature type="compositionally biased region" description="Polar residues" evidence="2">
    <location>
        <begin position="29"/>
        <end position="41"/>
    </location>
</feature>
<keyword evidence="1" id="KW-0175">Coiled coil</keyword>
<feature type="domain" description="CS" evidence="4">
    <location>
        <begin position="4"/>
        <end position="109"/>
    </location>
</feature>
<feature type="compositionally biased region" description="Basic and acidic residues" evidence="2">
    <location>
        <begin position="391"/>
        <end position="401"/>
    </location>
</feature>
<dbReference type="InterPro" id="IPR007052">
    <property type="entry name" value="CS_dom"/>
</dbReference>
<evidence type="ECO:0000313" key="6">
    <source>
        <dbReference type="Proteomes" id="UP001146793"/>
    </source>
</evidence>
<evidence type="ECO:0000256" key="3">
    <source>
        <dbReference type="SAM" id="Phobius"/>
    </source>
</evidence>
<protein>
    <submittedName>
        <fullName evidence="5">Sel1l adaptor subunit of erad e3 ubiquitin ligase</fullName>
    </submittedName>
</protein>
<accession>A0AAV7YSV2</accession>
<feature type="region of interest" description="Disordered" evidence="2">
    <location>
        <begin position="369"/>
        <end position="447"/>
    </location>
</feature>
<proteinExistence type="predicted"/>
<feature type="compositionally biased region" description="Low complexity" evidence="2">
    <location>
        <begin position="434"/>
        <end position="447"/>
    </location>
</feature>
<feature type="coiled-coil region" evidence="1">
    <location>
        <begin position="237"/>
        <end position="264"/>
    </location>
</feature>
<sequence length="504" mass="57604">MRSNLRQPYSFHQSPSSITIVCFHESNSNQIRNQKSNSGEESGTKNEKEDKIEVTIDELNFSIKKSNKPIIEGKLYAHIDKEFDRFSVSEHTTSVVIYKNEEERWPILILDKSDKGALDRFSEYQLAFYTMRIKKDQEKAMGFLKSSAQRGCPFAVMALANSFTNPNFFQNKYNKEKAIKWWTRAYELGCSPTAELSLGSLYFDERKNLENNLDNLKQAKKWFSLVGEKTASSCCYLGKIELALAEIEKKKNSMEEAQKGFNEAARLFKKSAFDMGLMESYFYFGIMQIEGYLETGKNFIKGKDLILMSITQGDNFNVPPKYSSTLTKVYQYEETKELGDLNSDGENEPENPISFEKMYHNFDQAGHLTSSEDSEDIYDDSENSEISEISDEYRIIDKKSDSNPNSDSEITPVVSTNNRNGSSVNTNTNEKSIDININNSSNTNNSKSIETNLQNEKIQELPKKNKIQNIIDAQNEDAKFEWLFTFGSIAAVGVANLLLWKTRK</sequence>
<keyword evidence="3" id="KW-0472">Membrane</keyword>
<dbReference type="SUPFAM" id="SSF49764">
    <property type="entry name" value="HSP20-like chaperones"/>
    <property type="match status" value="1"/>
</dbReference>
<feature type="transmembrane region" description="Helical" evidence="3">
    <location>
        <begin position="482"/>
        <end position="500"/>
    </location>
</feature>
<dbReference type="Gene3D" id="2.60.40.790">
    <property type="match status" value="1"/>
</dbReference>
<feature type="region of interest" description="Disordered" evidence="2">
    <location>
        <begin position="29"/>
        <end position="49"/>
    </location>
</feature>
<feature type="compositionally biased region" description="Polar residues" evidence="2">
    <location>
        <begin position="413"/>
        <end position="428"/>
    </location>
</feature>
<keyword evidence="3" id="KW-1133">Transmembrane helix</keyword>
<reference evidence="5" key="1">
    <citation type="submission" date="2022-08" db="EMBL/GenBank/DDBJ databases">
        <title>Novel sulphate-reducing endosymbionts in the free-living metamonad Anaeramoeba.</title>
        <authorList>
            <person name="Jerlstrom-Hultqvist J."/>
            <person name="Cepicka I."/>
            <person name="Gallot-Lavallee L."/>
            <person name="Salas-Leiva D."/>
            <person name="Curtis B.A."/>
            <person name="Zahonova K."/>
            <person name="Pipaliya S."/>
            <person name="Dacks J."/>
            <person name="Roger A.J."/>
        </authorList>
    </citation>
    <scope>NUCLEOTIDE SEQUENCE</scope>
    <source>
        <strain evidence="5">Busselton2</strain>
    </source>
</reference>
<dbReference type="InterPro" id="IPR008978">
    <property type="entry name" value="HSP20-like_chaperone"/>
</dbReference>
<dbReference type="SUPFAM" id="SSF81901">
    <property type="entry name" value="HCP-like"/>
    <property type="match status" value="1"/>
</dbReference>
<dbReference type="AlphaFoldDB" id="A0AAV7YSV2"/>
<evidence type="ECO:0000256" key="1">
    <source>
        <dbReference type="SAM" id="Coils"/>
    </source>
</evidence>
<evidence type="ECO:0000259" key="4">
    <source>
        <dbReference type="PROSITE" id="PS51203"/>
    </source>
</evidence>
<gene>
    <name evidence="5" type="ORF">M0812_21812</name>
</gene>
<evidence type="ECO:0000313" key="5">
    <source>
        <dbReference type="EMBL" id="KAJ3432867.1"/>
    </source>
</evidence>
<name>A0AAV7YSV2_9EUKA</name>
<dbReference type="Proteomes" id="UP001146793">
    <property type="component" value="Unassembled WGS sequence"/>
</dbReference>
<dbReference type="CDD" id="cd06463">
    <property type="entry name" value="p23_like"/>
    <property type="match status" value="1"/>
</dbReference>
<comment type="caution">
    <text evidence="5">The sequence shown here is derived from an EMBL/GenBank/DDBJ whole genome shotgun (WGS) entry which is preliminary data.</text>
</comment>
<keyword evidence="3" id="KW-0812">Transmembrane</keyword>
<evidence type="ECO:0000256" key="2">
    <source>
        <dbReference type="SAM" id="MobiDB-lite"/>
    </source>
</evidence>
<organism evidence="5 6">
    <name type="scientific">Anaeramoeba flamelloides</name>
    <dbReference type="NCBI Taxonomy" id="1746091"/>
    <lineage>
        <taxon>Eukaryota</taxon>
        <taxon>Metamonada</taxon>
        <taxon>Anaeramoebidae</taxon>
        <taxon>Anaeramoeba</taxon>
    </lineage>
</organism>
<feature type="compositionally biased region" description="Acidic residues" evidence="2">
    <location>
        <begin position="372"/>
        <end position="390"/>
    </location>
</feature>
<dbReference type="Gene3D" id="1.25.40.10">
    <property type="entry name" value="Tetratricopeptide repeat domain"/>
    <property type="match status" value="1"/>
</dbReference>
<dbReference type="InterPro" id="IPR011990">
    <property type="entry name" value="TPR-like_helical_dom_sf"/>
</dbReference>
<dbReference type="PROSITE" id="PS51203">
    <property type="entry name" value="CS"/>
    <property type="match status" value="1"/>
</dbReference>